<evidence type="ECO:0000256" key="4">
    <source>
        <dbReference type="ARBA" id="ARBA00022980"/>
    </source>
</evidence>
<evidence type="ECO:0000256" key="1">
    <source>
        <dbReference type="ARBA" id="ARBA00006540"/>
    </source>
</evidence>
<evidence type="ECO:0000256" key="2">
    <source>
        <dbReference type="ARBA" id="ARBA00022730"/>
    </source>
</evidence>
<dbReference type="GO" id="GO:0003735">
    <property type="term" value="F:structural constituent of ribosome"/>
    <property type="evidence" value="ECO:0007669"/>
    <property type="project" value="UniProtKB-UniRule"/>
</dbReference>
<dbReference type="NCBIfam" id="TIGR03625">
    <property type="entry name" value="L3_bact"/>
    <property type="match status" value="1"/>
</dbReference>
<dbReference type="SUPFAM" id="SSF50447">
    <property type="entry name" value="Translation proteins"/>
    <property type="match status" value="1"/>
</dbReference>
<accession>A0A9D0YRE7</accession>
<comment type="similarity">
    <text evidence="1 7 8">Belongs to the universal ribosomal protein uL3 family.</text>
</comment>
<evidence type="ECO:0000256" key="9">
    <source>
        <dbReference type="RuleBase" id="RU003906"/>
    </source>
</evidence>
<dbReference type="PANTHER" id="PTHR11229">
    <property type="entry name" value="50S RIBOSOMAL PROTEIN L3"/>
    <property type="match status" value="1"/>
</dbReference>
<evidence type="ECO:0000313" key="12">
    <source>
        <dbReference type="Proteomes" id="UP000886879"/>
    </source>
</evidence>
<dbReference type="Gene3D" id="3.30.160.810">
    <property type="match status" value="1"/>
</dbReference>
<dbReference type="Proteomes" id="UP000886879">
    <property type="component" value="Unassembled WGS sequence"/>
</dbReference>
<dbReference type="InterPro" id="IPR009000">
    <property type="entry name" value="Transl_B-barrel_sf"/>
</dbReference>
<dbReference type="AlphaFoldDB" id="A0A9D0YRE7"/>
<feature type="region of interest" description="Disordered" evidence="10">
    <location>
        <begin position="132"/>
        <end position="152"/>
    </location>
</feature>
<keyword evidence="5 7" id="KW-0687">Ribonucleoprotein</keyword>
<dbReference type="EMBL" id="DVFO01000036">
    <property type="protein sequence ID" value="HIQ60707.1"/>
    <property type="molecule type" value="Genomic_DNA"/>
</dbReference>
<evidence type="ECO:0000256" key="7">
    <source>
        <dbReference type="HAMAP-Rule" id="MF_01325"/>
    </source>
</evidence>
<comment type="subunit">
    <text evidence="7 9">Part of the 50S ribosomal subunit. Forms a cluster with proteins L14 and L19.</text>
</comment>
<dbReference type="FunFam" id="2.40.30.10:FF:000004">
    <property type="entry name" value="50S ribosomal protein L3"/>
    <property type="match status" value="1"/>
</dbReference>
<dbReference type="PROSITE" id="PS00474">
    <property type="entry name" value="RIBOSOMAL_L3"/>
    <property type="match status" value="1"/>
</dbReference>
<reference evidence="11" key="2">
    <citation type="journal article" date="2021" name="PeerJ">
        <title>Extensive microbial diversity within the chicken gut microbiome revealed by metagenomics and culture.</title>
        <authorList>
            <person name="Gilroy R."/>
            <person name="Ravi A."/>
            <person name="Getino M."/>
            <person name="Pursley I."/>
            <person name="Horton D.L."/>
            <person name="Alikhan N.F."/>
            <person name="Baker D."/>
            <person name="Gharbi K."/>
            <person name="Hall N."/>
            <person name="Watson M."/>
            <person name="Adriaenssens E.M."/>
            <person name="Foster-Nyarko E."/>
            <person name="Jarju S."/>
            <person name="Secka A."/>
            <person name="Antonio M."/>
            <person name="Oren A."/>
            <person name="Chaudhuri R.R."/>
            <person name="La Ragione R."/>
            <person name="Hildebrand F."/>
            <person name="Pallen M.J."/>
        </authorList>
    </citation>
    <scope>NUCLEOTIDE SEQUENCE</scope>
    <source>
        <strain evidence="11">ChiGjej2B2-12916</strain>
    </source>
</reference>
<evidence type="ECO:0000313" key="11">
    <source>
        <dbReference type="EMBL" id="HIQ60707.1"/>
    </source>
</evidence>
<dbReference type="Gene3D" id="2.40.30.10">
    <property type="entry name" value="Translation factors"/>
    <property type="match status" value="1"/>
</dbReference>
<reference evidence="11" key="1">
    <citation type="submission" date="2020-10" db="EMBL/GenBank/DDBJ databases">
        <authorList>
            <person name="Gilroy R."/>
        </authorList>
    </citation>
    <scope>NUCLEOTIDE SEQUENCE</scope>
    <source>
        <strain evidence="11">ChiGjej2B2-12916</strain>
    </source>
</reference>
<dbReference type="InterPro" id="IPR019926">
    <property type="entry name" value="Ribosomal_uL3_CS"/>
</dbReference>
<dbReference type="GO" id="GO:0022625">
    <property type="term" value="C:cytosolic large ribosomal subunit"/>
    <property type="evidence" value="ECO:0007669"/>
    <property type="project" value="TreeGrafter"/>
</dbReference>
<evidence type="ECO:0000256" key="3">
    <source>
        <dbReference type="ARBA" id="ARBA00022884"/>
    </source>
</evidence>
<sequence length="240" mass="25554">MQKAIIGKKLGMTQIFDEAGKVIPVTVIQAGPCTVVQKKTEEKDGYTAVQLGFEEVPERKLSKPEVGHSKKSGKVLRVLKEFKLDNAAELNVGDEINATVFAVGDRVDVTGISKGHGYQGVVKRWGAHTLKNTHGTGPVHRHAGSMGSSTDPSRIFKGKIGAGQMGNEQVTVMNLDVVVVDEEMGLVAVRGAIPGPKGGVVALRSSVKKVMEKKVTEAGRVNPQKASARVNPQKASARNK</sequence>
<dbReference type="InterPro" id="IPR000597">
    <property type="entry name" value="Ribosomal_uL3"/>
</dbReference>
<evidence type="ECO:0000256" key="10">
    <source>
        <dbReference type="SAM" id="MobiDB-lite"/>
    </source>
</evidence>
<keyword evidence="3 7" id="KW-0694">RNA-binding</keyword>
<keyword evidence="4 7" id="KW-0689">Ribosomal protein</keyword>
<feature type="region of interest" description="Disordered" evidence="10">
    <location>
        <begin position="216"/>
        <end position="240"/>
    </location>
</feature>
<organism evidence="11 12">
    <name type="scientific">Candidatus Enterenecus faecium</name>
    <dbReference type="NCBI Taxonomy" id="2840780"/>
    <lineage>
        <taxon>Bacteria</taxon>
        <taxon>Bacillati</taxon>
        <taxon>Bacillota</taxon>
        <taxon>Clostridia</taxon>
        <taxon>Eubacteriales</taxon>
        <taxon>Candidatus Enterenecus</taxon>
    </lineage>
</organism>
<dbReference type="GO" id="GO:0019843">
    <property type="term" value="F:rRNA binding"/>
    <property type="evidence" value="ECO:0007669"/>
    <property type="project" value="UniProtKB-UniRule"/>
</dbReference>
<dbReference type="PANTHER" id="PTHR11229:SF16">
    <property type="entry name" value="LARGE RIBOSOMAL SUBUNIT PROTEIN UL3C"/>
    <property type="match status" value="1"/>
</dbReference>
<evidence type="ECO:0000256" key="6">
    <source>
        <dbReference type="ARBA" id="ARBA00035243"/>
    </source>
</evidence>
<dbReference type="HAMAP" id="MF_01325_B">
    <property type="entry name" value="Ribosomal_uL3_B"/>
    <property type="match status" value="1"/>
</dbReference>
<dbReference type="GO" id="GO:0006412">
    <property type="term" value="P:translation"/>
    <property type="evidence" value="ECO:0007669"/>
    <property type="project" value="UniProtKB-UniRule"/>
</dbReference>
<comment type="function">
    <text evidence="7 9">One of the primary rRNA binding proteins, it binds directly near the 3'-end of the 23S rRNA, where it nucleates assembly of the 50S subunit.</text>
</comment>
<dbReference type="InterPro" id="IPR019927">
    <property type="entry name" value="Ribosomal_uL3_bac/org-type"/>
</dbReference>
<comment type="caution">
    <text evidence="11">The sequence shown here is derived from an EMBL/GenBank/DDBJ whole genome shotgun (WGS) entry which is preliminary data.</text>
</comment>
<gene>
    <name evidence="7 11" type="primary">rplC</name>
    <name evidence="11" type="ORF">IAD31_03805</name>
</gene>
<dbReference type="Pfam" id="PF00297">
    <property type="entry name" value="Ribosomal_L3"/>
    <property type="match status" value="1"/>
</dbReference>
<protein>
    <recommendedName>
        <fullName evidence="6 7">Large ribosomal subunit protein uL3</fullName>
    </recommendedName>
</protein>
<dbReference type="FunFam" id="3.30.160.810:FF:000001">
    <property type="entry name" value="50S ribosomal protein L3"/>
    <property type="match status" value="1"/>
</dbReference>
<keyword evidence="2 7" id="KW-0699">rRNA-binding</keyword>
<evidence type="ECO:0000256" key="8">
    <source>
        <dbReference type="RuleBase" id="RU003905"/>
    </source>
</evidence>
<proteinExistence type="inferred from homology"/>
<evidence type="ECO:0000256" key="5">
    <source>
        <dbReference type="ARBA" id="ARBA00023274"/>
    </source>
</evidence>
<name>A0A9D0YRE7_9FIRM</name>